<evidence type="ECO:0000256" key="7">
    <source>
        <dbReference type="ARBA" id="ARBA00022679"/>
    </source>
</evidence>
<evidence type="ECO:0000256" key="6">
    <source>
        <dbReference type="ARBA" id="ARBA00022676"/>
    </source>
</evidence>
<comment type="pathway">
    <text evidence="3">Protein modification; protein glycosylation.</text>
</comment>
<evidence type="ECO:0000313" key="19">
    <source>
        <dbReference type="EMBL" id="GCB68159.1"/>
    </source>
</evidence>
<dbReference type="PANTHER" id="PTHR23033:SF9">
    <property type="entry name" value="GLYCOPROTEIN-N-ACETYLGALACTOSAMINE 3-BETA-GALACTOSYLTRANSFERASE 1-A"/>
    <property type="match status" value="1"/>
</dbReference>
<dbReference type="GO" id="GO:0016020">
    <property type="term" value="C:membrane"/>
    <property type="evidence" value="ECO:0007669"/>
    <property type="project" value="UniProtKB-SubCell"/>
</dbReference>
<organism evidence="19 20">
    <name type="scientific">Scyliorhinus torazame</name>
    <name type="common">Cloudy catshark</name>
    <name type="synonym">Catulus torazame</name>
    <dbReference type="NCBI Taxonomy" id="75743"/>
    <lineage>
        <taxon>Eukaryota</taxon>
        <taxon>Metazoa</taxon>
        <taxon>Chordata</taxon>
        <taxon>Craniata</taxon>
        <taxon>Vertebrata</taxon>
        <taxon>Chondrichthyes</taxon>
        <taxon>Elasmobranchii</taxon>
        <taxon>Galeomorphii</taxon>
        <taxon>Galeoidea</taxon>
        <taxon>Carcharhiniformes</taxon>
        <taxon>Scyliorhinidae</taxon>
        <taxon>Scyliorhinus</taxon>
    </lineage>
</organism>
<reference evidence="19 20" key="1">
    <citation type="journal article" date="2018" name="Nat. Ecol. Evol.">
        <title>Shark genomes provide insights into elasmobranch evolution and the origin of vertebrates.</title>
        <authorList>
            <person name="Hara Y"/>
            <person name="Yamaguchi K"/>
            <person name="Onimaru K"/>
            <person name="Kadota M"/>
            <person name="Koyanagi M"/>
            <person name="Keeley SD"/>
            <person name="Tatsumi K"/>
            <person name="Tanaka K"/>
            <person name="Motone F"/>
            <person name="Kageyama Y"/>
            <person name="Nozu R"/>
            <person name="Adachi N"/>
            <person name="Nishimura O"/>
            <person name="Nakagawa R"/>
            <person name="Tanegashima C"/>
            <person name="Kiyatake I"/>
            <person name="Matsumoto R"/>
            <person name="Murakumo K"/>
            <person name="Nishida K"/>
            <person name="Terakita A"/>
            <person name="Kuratani S"/>
            <person name="Sato K"/>
            <person name="Hyodo S Kuraku.S."/>
        </authorList>
    </citation>
    <scope>NUCLEOTIDE SEQUENCE [LARGE SCALE GENOMIC DNA]</scope>
</reference>
<evidence type="ECO:0000256" key="13">
    <source>
        <dbReference type="ARBA" id="ARBA00023136"/>
    </source>
</evidence>
<keyword evidence="8 17" id="KW-0812">Transmembrane</keyword>
<accession>A0A401P4U8</accession>
<dbReference type="Proteomes" id="UP000288216">
    <property type="component" value="Unassembled WGS sequence"/>
</dbReference>
<dbReference type="AlphaFoldDB" id="A0A401P4U8"/>
<dbReference type="InterPro" id="IPR003378">
    <property type="entry name" value="Fringe-like_glycosylTrfase"/>
</dbReference>
<evidence type="ECO:0000256" key="9">
    <source>
        <dbReference type="ARBA" id="ARBA00022723"/>
    </source>
</evidence>
<evidence type="ECO:0000256" key="8">
    <source>
        <dbReference type="ARBA" id="ARBA00022692"/>
    </source>
</evidence>
<dbReference type="UniPathway" id="UPA00378"/>
<keyword evidence="10" id="KW-0547">Nucleotide-binding</keyword>
<keyword evidence="7" id="KW-0808">Transferase</keyword>
<keyword evidence="12 17" id="KW-1133">Transmembrane helix</keyword>
<dbReference type="EMBL" id="BFAA01000172">
    <property type="protein sequence ID" value="GCB68159.1"/>
    <property type="molecule type" value="Genomic_DNA"/>
</dbReference>
<evidence type="ECO:0000259" key="18">
    <source>
        <dbReference type="Pfam" id="PF02434"/>
    </source>
</evidence>
<dbReference type="Pfam" id="PF02434">
    <property type="entry name" value="Fringe"/>
    <property type="match status" value="1"/>
</dbReference>
<evidence type="ECO:0000256" key="1">
    <source>
        <dbReference type="ARBA" id="ARBA00001936"/>
    </source>
</evidence>
<protein>
    <recommendedName>
        <fullName evidence="5">N-acetylgalactosaminide beta-1,3-galactosyltransferase</fullName>
        <ecNumber evidence="5">2.4.1.122</ecNumber>
    </recommendedName>
</protein>
<dbReference type="OrthoDB" id="414175at2759"/>
<dbReference type="InterPro" id="IPR026050">
    <property type="entry name" value="C1GALT1/C1GALT1_chp1"/>
</dbReference>
<comment type="cofactor">
    <cofactor evidence="1">
        <name>Mn(2+)</name>
        <dbReference type="ChEBI" id="CHEBI:29035"/>
    </cofactor>
</comment>
<evidence type="ECO:0000256" key="4">
    <source>
        <dbReference type="ARBA" id="ARBA00006462"/>
    </source>
</evidence>
<feature type="domain" description="Fringe-like glycosyltransferase" evidence="18">
    <location>
        <begin position="103"/>
        <end position="271"/>
    </location>
</feature>
<keyword evidence="11" id="KW-0735">Signal-anchor</keyword>
<dbReference type="FunFam" id="3.90.550.50:FF:000007">
    <property type="entry name" value="Glycoprotein-N-acetylgalactosamine 3-beta-galactosyltransferase 1"/>
    <property type="match status" value="1"/>
</dbReference>
<gene>
    <name evidence="19" type="ORF">scyTo_0000831</name>
</gene>
<evidence type="ECO:0000256" key="3">
    <source>
        <dbReference type="ARBA" id="ARBA00004922"/>
    </source>
</evidence>
<evidence type="ECO:0000256" key="10">
    <source>
        <dbReference type="ARBA" id="ARBA00022741"/>
    </source>
</evidence>
<evidence type="ECO:0000313" key="20">
    <source>
        <dbReference type="Proteomes" id="UP000288216"/>
    </source>
</evidence>
<keyword evidence="6" id="KW-0328">Glycosyltransferase</keyword>
<evidence type="ECO:0000256" key="12">
    <source>
        <dbReference type="ARBA" id="ARBA00022989"/>
    </source>
</evidence>
<evidence type="ECO:0000256" key="14">
    <source>
        <dbReference type="ARBA" id="ARBA00023157"/>
    </source>
</evidence>
<keyword evidence="15" id="KW-0464">Manganese</keyword>
<dbReference type="GO" id="GO:0016263">
    <property type="term" value="F:glycoprotein-N-acetylgalactosamine 3-beta-galactosyltransferase activity"/>
    <property type="evidence" value="ECO:0007669"/>
    <property type="project" value="UniProtKB-EC"/>
</dbReference>
<evidence type="ECO:0000256" key="5">
    <source>
        <dbReference type="ARBA" id="ARBA00012557"/>
    </source>
</evidence>
<evidence type="ECO:0000256" key="16">
    <source>
        <dbReference type="ARBA" id="ARBA00048842"/>
    </source>
</evidence>
<dbReference type="OMA" id="SEGPKCC"/>
<evidence type="ECO:0000256" key="17">
    <source>
        <dbReference type="SAM" id="Phobius"/>
    </source>
</evidence>
<name>A0A401P4U8_SCYTO</name>
<dbReference type="GO" id="GO:0001525">
    <property type="term" value="P:angiogenesis"/>
    <property type="evidence" value="ECO:0007669"/>
    <property type="project" value="UniProtKB-ARBA"/>
</dbReference>
<comment type="subcellular location">
    <subcellularLocation>
        <location evidence="2">Membrane</location>
        <topology evidence="2">Single-pass type II membrane protein</topology>
    </subcellularLocation>
</comment>
<feature type="transmembrane region" description="Helical" evidence="17">
    <location>
        <begin position="34"/>
        <end position="53"/>
    </location>
</feature>
<keyword evidence="14" id="KW-1015">Disulfide bond</keyword>
<evidence type="ECO:0000256" key="2">
    <source>
        <dbReference type="ARBA" id="ARBA00004606"/>
    </source>
</evidence>
<dbReference type="Gene3D" id="3.90.550.50">
    <property type="match status" value="1"/>
</dbReference>
<comment type="caution">
    <text evidence="19">The sequence shown here is derived from an EMBL/GenBank/DDBJ whole genome shotgun (WGS) entry which is preliminary data.</text>
</comment>
<comment type="similarity">
    <text evidence="4">Belongs to the glycosyltransferase 31 family. Beta3-Gal-T subfamily.</text>
</comment>
<dbReference type="GO" id="GO:0046872">
    <property type="term" value="F:metal ion binding"/>
    <property type="evidence" value="ECO:0007669"/>
    <property type="project" value="UniProtKB-KW"/>
</dbReference>
<keyword evidence="9" id="KW-0479">Metal-binding</keyword>
<evidence type="ECO:0000256" key="15">
    <source>
        <dbReference type="ARBA" id="ARBA00023211"/>
    </source>
</evidence>
<dbReference type="STRING" id="75743.A0A401P4U8"/>
<dbReference type="PANTHER" id="PTHR23033">
    <property type="entry name" value="BETA1,3-GALACTOSYLTRANSFERASE"/>
    <property type="match status" value="1"/>
</dbReference>
<sequence length="375" mass="43622">MVAQWREGFELLQVEREVTADQNTMAVPRSVGSFINFIVGIAIGVFICSYFVSKATLHIQRNMQTNQNRHNFNHYNSLLKGITNCSSRRDQSVADELYKKVRILCWVMTAPKNLDTKAKHVKATWGKRCSILLFMSSESNPDFPTIGLETKEGRKQLYWKTIKAFHYVHRHHIDEADWFLKADDDTYVVVDNLRLLLSKYNPDEPLYMGRRFKMFLKQGYMSGGAGYVLSRESLKRYVAAFSDKACNHTSHVEDRALGKCMEILGITPGDSRDDHLRETFLPLTLLSHLIKRRPDSSFWYWKFTYYKATNGPECCSDLAISFHYVTPEQMHILEYYIYHLHAVGYKYRRKDFEEASEDGERRNSYLLTTAPPSTP</sequence>
<dbReference type="EC" id="2.4.1.122" evidence="5"/>
<keyword evidence="20" id="KW-1185">Reference proteome</keyword>
<keyword evidence="13 17" id="KW-0472">Membrane</keyword>
<proteinExistence type="inferred from homology"/>
<comment type="catalytic activity">
    <reaction evidence="16">
        <text>an N-acetyl-alpha-D-galactosaminyl derivative + UDP-alpha-D-galactose = a beta-D-galactosyl-(1-&gt;3)-N-acetyl-alpha-D-galactosaminyl derivative + UDP + H(+)</text>
        <dbReference type="Rhea" id="RHEA:15621"/>
        <dbReference type="ChEBI" id="CHEBI:15378"/>
        <dbReference type="ChEBI" id="CHEBI:28257"/>
        <dbReference type="ChEBI" id="CHEBI:58223"/>
        <dbReference type="ChEBI" id="CHEBI:66914"/>
        <dbReference type="ChEBI" id="CHEBI:133470"/>
        <dbReference type="EC" id="2.4.1.122"/>
    </reaction>
</comment>
<dbReference type="GO" id="GO:0000166">
    <property type="term" value="F:nucleotide binding"/>
    <property type="evidence" value="ECO:0007669"/>
    <property type="project" value="UniProtKB-KW"/>
</dbReference>
<evidence type="ECO:0000256" key="11">
    <source>
        <dbReference type="ARBA" id="ARBA00022968"/>
    </source>
</evidence>